<proteinExistence type="predicted"/>
<evidence type="ECO:0000256" key="1">
    <source>
        <dbReference type="ARBA" id="ARBA00022723"/>
    </source>
</evidence>
<dbReference type="KEGG" id="vnx:VNE69_08183"/>
<reference evidence="5" key="1">
    <citation type="journal article" date="2024" name="BMC Genomics">
        <title>Functional annotation of a divergent genome using sequence and structure-based similarity.</title>
        <authorList>
            <person name="Svedberg D."/>
            <person name="Winiger R.R."/>
            <person name="Berg A."/>
            <person name="Sharma H."/>
            <person name="Tellgren-Roth C."/>
            <person name="Debrunner-Vossbrinck B.A."/>
            <person name="Vossbrinck C.R."/>
            <person name="Barandun J."/>
        </authorList>
    </citation>
    <scope>NUCLEOTIDE SEQUENCE</scope>
    <source>
        <strain evidence="5">Illinois isolate</strain>
    </source>
</reference>
<evidence type="ECO:0000256" key="2">
    <source>
        <dbReference type="ARBA" id="ARBA00022771"/>
    </source>
</evidence>
<protein>
    <submittedName>
        <fullName evidence="5">DNA repair protein Mms21</fullName>
    </submittedName>
</protein>
<name>A0AAX4JF80_9MICR</name>
<keyword evidence="6" id="KW-1185">Reference proteome</keyword>
<dbReference type="Gene3D" id="3.30.40.10">
    <property type="entry name" value="Zinc/RING finger domain, C3HC4 (zinc finger)"/>
    <property type="match status" value="1"/>
</dbReference>
<dbReference type="GO" id="GO:0008270">
    <property type="term" value="F:zinc ion binding"/>
    <property type="evidence" value="ECO:0007669"/>
    <property type="project" value="UniProtKB-KW"/>
</dbReference>
<organism evidence="5 6">
    <name type="scientific">Vairimorpha necatrix</name>
    <dbReference type="NCBI Taxonomy" id="6039"/>
    <lineage>
        <taxon>Eukaryota</taxon>
        <taxon>Fungi</taxon>
        <taxon>Fungi incertae sedis</taxon>
        <taxon>Microsporidia</taxon>
        <taxon>Nosematidae</taxon>
        <taxon>Vairimorpha</taxon>
    </lineage>
</organism>
<dbReference type="RefSeq" id="XP_065330576.1">
    <property type="nucleotide sequence ID" value="XM_065474504.1"/>
</dbReference>
<keyword evidence="1" id="KW-0479">Metal-binding</keyword>
<evidence type="ECO:0000313" key="6">
    <source>
        <dbReference type="Proteomes" id="UP001334084"/>
    </source>
</evidence>
<dbReference type="EMBL" id="CP142733">
    <property type="protein sequence ID" value="WUR04431.1"/>
    <property type="molecule type" value="Genomic_DNA"/>
</dbReference>
<sequence length="123" mass="14428">MDEYISRKKDLLEDLKKLFYKNNGVKEMISLHKEILNNKESILKVSNLKRYQEKLEELANCADECEVKLVEREQICPFQQKKVVNAFTNHCGHTYERKGLENFLKNNNYKCPAVGCNSTVKLK</sequence>
<keyword evidence="2" id="KW-0863">Zinc-finger</keyword>
<evidence type="ECO:0000313" key="5">
    <source>
        <dbReference type="EMBL" id="WUR04431.1"/>
    </source>
</evidence>
<dbReference type="Pfam" id="PF11789">
    <property type="entry name" value="zf-Nse"/>
    <property type="match status" value="1"/>
</dbReference>
<evidence type="ECO:0000259" key="4">
    <source>
        <dbReference type="Pfam" id="PF11789"/>
    </source>
</evidence>
<dbReference type="Proteomes" id="UP001334084">
    <property type="component" value="Chromosome 8"/>
</dbReference>
<feature type="domain" description="SP-RING-type" evidence="4">
    <location>
        <begin position="65"/>
        <end position="117"/>
    </location>
</feature>
<keyword evidence="3" id="KW-0862">Zinc</keyword>
<evidence type="ECO:0000256" key="3">
    <source>
        <dbReference type="ARBA" id="ARBA00022833"/>
    </source>
</evidence>
<dbReference type="InterPro" id="IPR004181">
    <property type="entry name" value="Znf_MIZ"/>
</dbReference>
<dbReference type="GeneID" id="90542259"/>
<dbReference type="InterPro" id="IPR013083">
    <property type="entry name" value="Znf_RING/FYVE/PHD"/>
</dbReference>
<gene>
    <name evidence="5" type="ORF">VNE69_08183</name>
</gene>
<dbReference type="SUPFAM" id="SSF57850">
    <property type="entry name" value="RING/U-box"/>
    <property type="match status" value="1"/>
</dbReference>
<accession>A0AAX4JF80</accession>
<dbReference type="AlphaFoldDB" id="A0AAX4JF80"/>